<name>A0ABY7CHI6_9BASI</name>
<protein>
    <submittedName>
        <fullName evidence="1">Uncharacterized protein</fullName>
    </submittedName>
</protein>
<organism evidence="1 2">
    <name type="scientific">Puccinia triticina</name>
    <dbReference type="NCBI Taxonomy" id="208348"/>
    <lineage>
        <taxon>Eukaryota</taxon>
        <taxon>Fungi</taxon>
        <taxon>Dikarya</taxon>
        <taxon>Basidiomycota</taxon>
        <taxon>Pucciniomycotina</taxon>
        <taxon>Pucciniomycetes</taxon>
        <taxon>Pucciniales</taxon>
        <taxon>Pucciniaceae</taxon>
        <taxon>Puccinia</taxon>
    </lineage>
</organism>
<sequence>MRIPPRISAVFPTCIMKIQDIPPHQMLPPMVITIPLLGPRPQDPTSTLHFPHTAPHIFRLKLLSTHVLSAT</sequence>
<keyword evidence="2" id="KW-1185">Reference proteome</keyword>
<reference evidence="1" key="1">
    <citation type="submission" date="2022-10" db="EMBL/GenBank/DDBJ databases">
        <title>Puccinia triticina Genome sequencing and assembly.</title>
        <authorList>
            <person name="Li C."/>
        </authorList>
    </citation>
    <scope>NUCLEOTIDE SEQUENCE</scope>
    <source>
        <strain evidence="1">Pt15</strain>
    </source>
</reference>
<proteinExistence type="predicted"/>
<dbReference type="GeneID" id="77809906"/>
<dbReference type="Proteomes" id="UP001164743">
    <property type="component" value="Chromosome 5A"/>
</dbReference>
<evidence type="ECO:0000313" key="2">
    <source>
        <dbReference type="Proteomes" id="UP001164743"/>
    </source>
</evidence>
<gene>
    <name evidence="1" type="ORF">PtA15_5A269</name>
</gene>
<dbReference type="EMBL" id="CP110425">
    <property type="protein sequence ID" value="WAQ84696.1"/>
    <property type="molecule type" value="Genomic_DNA"/>
</dbReference>
<evidence type="ECO:0000313" key="1">
    <source>
        <dbReference type="EMBL" id="WAQ84696.1"/>
    </source>
</evidence>
<accession>A0ABY7CHI6</accession>
<dbReference type="RefSeq" id="XP_053020251.1">
    <property type="nucleotide sequence ID" value="XM_053169011.1"/>
</dbReference>